<evidence type="ECO:0000256" key="1">
    <source>
        <dbReference type="SAM" id="Coils"/>
    </source>
</evidence>
<proteinExistence type="predicted"/>
<evidence type="ECO:0000313" key="3">
    <source>
        <dbReference type="Proteomes" id="UP000688137"/>
    </source>
</evidence>
<reference evidence="2" key="1">
    <citation type="submission" date="2021-01" db="EMBL/GenBank/DDBJ databases">
        <authorList>
            <consortium name="Genoscope - CEA"/>
            <person name="William W."/>
        </authorList>
    </citation>
    <scope>NUCLEOTIDE SEQUENCE</scope>
</reference>
<comment type="caution">
    <text evidence="2">The sequence shown here is derived from an EMBL/GenBank/DDBJ whole genome shotgun (WGS) entry which is preliminary data.</text>
</comment>
<keyword evidence="1" id="KW-0175">Coiled coil</keyword>
<organism evidence="2 3">
    <name type="scientific">Paramecium primaurelia</name>
    <dbReference type="NCBI Taxonomy" id="5886"/>
    <lineage>
        <taxon>Eukaryota</taxon>
        <taxon>Sar</taxon>
        <taxon>Alveolata</taxon>
        <taxon>Ciliophora</taxon>
        <taxon>Intramacronucleata</taxon>
        <taxon>Oligohymenophorea</taxon>
        <taxon>Peniculida</taxon>
        <taxon>Parameciidae</taxon>
        <taxon>Paramecium</taxon>
    </lineage>
</organism>
<name>A0A8S1NG48_PARPR</name>
<dbReference type="OMA" id="NELMNTM"/>
<feature type="coiled-coil region" evidence="1">
    <location>
        <begin position="447"/>
        <end position="481"/>
    </location>
</feature>
<accession>A0A8S1NG48</accession>
<dbReference type="Proteomes" id="UP000688137">
    <property type="component" value="Unassembled WGS sequence"/>
</dbReference>
<sequence length="565" mass="68075">MQNQYFVKGLGFSQKQEPQETRSYGRIKKSPYSTYNNRSYNLNYHDIRMCQYRIKKMILILNNAIKNQAATMFKYLSIYVQNKQEEEIKAQLRVIQEGLLKFQHAITLYNQRLKGTGFFHIAKVDVMSHLKKELRNQHSQQYQPLTHQIFRKWFKLTLELKLNRLLKQQQQNMIGFYKFTLCKIITKQESLKVWSFNKLRITQRKSKLNRLIINLGLQYLRINLYNAEEATYIYIRKPNQLELIEAFQKIKHYKYFNSNQHYFILILVNKINSKLNLLRTLFLQSIKRVDHNFQYVVPNEQKQQIDIELARQLVHCKLEHQKLQQRFIKQSNLHPTIGIYETIKTILYKQMIPVFIQIRGTLKQTQIQDIDVQDGISKNLSILASKLSAKIKTKNFKSQNLDIHLRLETIFRKNYMHERRLIMKYLKKWQINITFPVQLYHDYEMRLKVLQNEKEVIMTDIEQLEILNNELMNTMNEVKKNFLSDESNLNTSKKNDQKQIEIQKFDIQDNLTSQKKIKIAFEYVDYLKEDNINLKKQVQINDQLMMNEVQKLEQELQELKNQLSN</sequence>
<evidence type="ECO:0000313" key="2">
    <source>
        <dbReference type="EMBL" id="CAD8091042.1"/>
    </source>
</evidence>
<dbReference type="AlphaFoldDB" id="A0A8S1NG48"/>
<feature type="coiled-coil region" evidence="1">
    <location>
        <begin position="535"/>
        <end position="562"/>
    </location>
</feature>
<dbReference type="EMBL" id="CAJJDM010000090">
    <property type="protein sequence ID" value="CAD8091042.1"/>
    <property type="molecule type" value="Genomic_DNA"/>
</dbReference>
<keyword evidence="3" id="KW-1185">Reference proteome</keyword>
<protein>
    <submittedName>
        <fullName evidence="2">Uncharacterized protein</fullName>
    </submittedName>
</protein>
<gene>
    <name evidence="2" type="ORF">PPRIM_AZ9-3.1.T0870101</name>
</gene>